<dbReference type="NCBIfam" id="NF000750">
    <property type="entry name" value="PRK00045.3-4"/>
    <property type="match status" value="1"/>
</dbReference>
<accession>A0ABS2L9F1</accession>
<dbReference type="PIRSF" id="PIRSF000445">
    <property type="entry name" value="4pyrrol_synth_GluRdtase"/>
    <property type="match status" value="1"/>
</dbReference>
<comment type="caution">
    <text evidence="13">The sequence shown here is derived from an EMBL/GenBank/DDBJ whole genome shotgun (WGS) entry which is preliminary data.</text>
</comment>
<dbReference type="InterPro" id="IPR006151">
    <property type="entry name" value="Shikm_DH/Glu-tRNA_Rdtase"/>
</dbReference>
<dbReference type="SUPFAM" id="SSF51735">
    <property type="entry name" value="NAD(P)-binding Rossmann-fold domains"/>
    <property type="match status" value="1"/>
</dbReference>
<feature type="binding site" evidence="8">
    <location>
        <begin position="116"/>
        <end position="118"/>
    </location>
    <ligand>
        <name>substrate</name>
    </ligand>
</feature>
<dbReference type="PANTHER" id="PTHR43013:SF1">
    <property type="entry name" value="GLUTAMYL-TRNA REDUCTASE"/>
    <property type="match status" value="1"/>
</dbReference>
<name>A0ABS2L9F1_9MICO</name>
<dbReference type="SUPFAM" id="SSF69742">
    <property type="entry name" value="Glutamyl tRNA-reductase catalytic, N-terminal domain"/>
    <property type="match status" value="1"/>
</dbReference>
<evidence type="ECO:0000256" key="2">
    <source>
        <dbReference type="ARBA" id="ARBA00005916"/>
    </source>
</evidence>
<dbReference type="SUPFAM" id="SSF69075">
    <property type="entry name" value="Glutamyl tRNA-reductase dimerization domain"/>
    <property type="match status" value="1"/>
</dbReference>
<dbReference type="InterPro" id="IPR036453">
    <property type="entry name" value="GluRdtase_dimer_dom_sf"/>
</dbReference>
<comment type="subunit">
    <text evidence="8">Homodimer.</text>
</comment>
<dbReference type="InterPro" id="IPR036291">
    <property type="entry name" value="NAD(P)-bd_dom_sf"/>
</dbReference>
<dbReference type="Gene3D" id="3.30.460.30">
    <property type="entry name" value="Glutamyl-tRNA reductase, N-terminal domain"/>
    <property type="match status" value="1"/>
</dbReference>
<keyword evidence="6 8" id="KW-0627">Porphyrin biosynthesis</keyword>
<feature type="binding site" evidence="8">
    <location>
        <begin position="46"/>
        <end position="49"/>
    </location>
    <ligand>
        <name>substrate</name>
    </ligand>
</feature>
<reference evidence="13 14" key="1">
    <citation type="submission" date="2021-01" db="EMBL/GenBank/DDBJ databases">
        <title>Sequencing the genomes of 1000 actinobacteria strains.</title>
        <authorList>
            <person name="Klenk H.-P."/>
        </authorList>
    </citation>
    <scope>NUCLEOTIDE SEQUENCE [LARGE SCALE GENOMIC DNA]</scope>
    <source>
        <strain evidence="13 14">DSM 13057</strain>
    </source>
</reference>
<keyword evidence="4 8" id="KW-0521">NADP</keyword>
<dbReference type="InterPro" id="IPR036343">
    <property type="entry name" value="GluRdtase_N_sf"/>
</dbReference>
<dbReference type="Pfam" id="PF01488">
    <property type="entry name" value="Shikimate_DH"/>
    <property type="match status" value="1"/>
</dbReference>
<evidence type="ECO:0000313" key="13">
    <source>
        <dbReference type="EMBL" id="MBM7473728.1"/>
    </source>
</evidence>
<feature type="domain" description="Tetrapyrrole biosynthesis glutamyl-tRNA reductase dimerisation" evidence="10">
    <location>
        <begin position="320"/>
        <end position="412"/>
    </location>
</feature>
<dbReference type="RefSeq" id="WP_205111384.1">
    <property type="nucleotide sequence ID" value="NZ_BAAAHT010000001.1"/>
</dbReference>
<feature type="binding site" evidence="8">
    <location>
        <begin position="191"/>
        <end position="196"/>
    </location>
    <ligand>
        <name>NADP(+)</name>
        <dbReference type="ChEBI" id="CHEBI:58349"/>
    </ligand>
</feature>
<evidence type="ECO:0000256" key="9">
    <source>
        <dbReference type="RuleBase" id="RU000584"/>
    </source>
</evidence>
<evidence type="ECO:0000256" key="1">
    <source>
        <dbReference type="ARBA" id="ARBA00005059"/>
    </source>
</evidence>
<feature type="binding site" evidence="8">
    <location>
        <position position="111"/>
    </location>
    <ligand>
        <name>substrate</name>
    </ligand>
</feature>
<evidence type="ECO:0000256" key="7">
    <source>
        <dbReference type="ARBA" id="ARBA00047464"/>
    </source>
</evidence>
<comment type="domain">
    <text evidence="8">Possesses an unusual extended V-shaped dimeric structure with each monomer consisting of three distinct domains arranged along a curved 'spinal' alpha-helix. The N-terminal catalytic domain specifically recognizes the glutamate moiety of the substrate. The second domain is the NADPH-binding domain, and the third C-terminal domain is responsible for dimerization.</text>
</comment>
<dbReference type="InterPro" id="IPR018214">
    <property type="entry name" value="GluRdtase_CS"/>
</dbReference>
<evidence type="ECO:0000259" key="12">
    <source>
        <dbReference type="Pfam" id="PF05201"/>
    </source>
</evidence>
<comment type="similarity">
    <text evidence="2 8 9">Belongs to the glutamyl-tRNA reductase family.</text>
</comment>
<evidence type="ECO:0000256" key="8">
    <source>
        <dbReference type="HAMAP-Rule" id="MF_00087"/>
    </source>
</evidence>
<sequence length="442" mass="46372">MLICLTASHRNASFDVLEKLSVGAPTAARTLVRNSDFITGAVILATCNRFEAYLDIDDSHTAGHRIATREVIDAVSAASAVESSAVADIVSVLSGDLVTEHLFSVSSGLESVVVGEDEIAGQVKRALQSARLDGTTSSALERLFQRASHTSRDIKTKTGLGGAGRSLVRLALELAESRVTDWSATRVLLVGTGKYARVSLTALQERGVTDFTVYSPSSRTAPFAERLSIPQVYADGLVEAIAASDIVVTASQSPVTVLTVSHFTAAHGAAGALQRRLVIDLGLPRNVEPAVAEIGGVELLDLETISLHAPIDEFASTTSARAMVDEAAAEFSAARVEAEVTPAVVALRSHFFDVLDAEIARAEARGDHTPETERALRHLVGVLLHTPSVHARELARAGEAASFVAALETLFGVHPEPTAAPVTSLGAHLPAQLPEAPPAQTA</sequence>
<dbReference type="HAMAP" id="MF_00087">
    <property type="entry name" value="Glu_tRNA_reductase"/>
    <property type="match status" value="1"/>
</dbReference>
<feature type="domain" description="Quinate/shikimate 5-dehydrogenase/glutamyl-tRNA reductase" evidence="11">
    <location>
        <begin position="173"/>
        <end position="304"/>
    </location>
</feature>
<dbReference type="Pfam" id="PF00745">
    <property type="entry name" value="GlutR_dimer"/>
    <property type="match status" value="1"/>
</dbReference>
<feature type="domain" description="Glutamyl-tRNA reductase N-terminal" evidence="12">
    <location>
        <begin position="6"/>
        <end position="158"/>
    </location>
</feature>
<comment type="function">
    <text evidence="8">Catalyzes the NADPH-dependent reduction of glutamyl-tRNA(Glu) to glutamate 1-semialdehyde (GSA).</text>
</comment>
<dbReference type="Proteomes" id="UP000776164">
    <property type="component" value="Unassembled WGS sequence"/>
</dbReference>
<evidence type="ECO:0000256" key="6">
    <source>
        <dbReference type="ARBA" id="ARBA00023244"/>
    </source>
</evidence>
<dbReference type="NCBIfam" id="TIGR01035">
    <property type="entry name" value="hemA"/>
    <property type="match status" value="1"/>
</dbReference>
<feature type="site" description="Important for activity" evidence="8">
    <location>
        <position position="101"/>
    </location>
</feature>
<keyword evidence="5 8" id="KW-0560">Oxidoreductase</keyword>
<dbReference type="Pfam" id="PF05201">
    <property type="entry name" value="GlutR_N"/>
    <property type="match status" value="1"/>
</dbReference>
<feature type="binding site" evidence="8">
    <location>
        <position position="122"/>
    </location>
    <ligand>
        <name>substrate</name>
    </ligand>
</feature>
<protein>
    <recommendedName>
        <fullName evidence="3 8">Glutamyl-tRNA reductase</fullName>
        <shortName evidence="8">GluTR</shortName>
        <ecNumber evidence="3 8">1.2.1.70</ecNumber>
    </recommendedName>
</protein>
<evidence type="ECO:0000256" key="3">
    <source>
        <dbReference type="ARBA" id="ARBA00012970"/>
    </source>
</evidence>
<dbReference type="InterPro" id="IPR015895">
    <property type="entry name" value="4pyrrol_synth_GluRdtase_N"/>
</dbReference>
<dbReference type="InterPro" id="IPR015896">
    <property type="entry name" value="4pyrrol_synth_GluRdtase_dimer"/>
</dbReference>
<comment type="catalytic activity">
    <reaction evidence="7 8 9">
        <text>(S)-4-amino-5-oxopentanoate + tRNA(Glu) + NADP(+) = L-glutamyl-tRNA(Glu) + NADPH + H(+)</text>
        <dbReference type="Rhea" id="RHEA:12344"/>
        <dbReference type="Rhea" id="RHEA-COMP:9663"/>
        <dbReference type="Rhea" id="RHEA-COMP:9680"/>
        <dbReference type="ChEBI" id="CHEBI:15378"/>
        <dbReference type="ChEBI" id="CHEBI:57501"/>
        <dbReference type="ChEBI" id="CHEBI:57783"/>
        <dbReference type="ChEBI" id="CHEBI:58349"/>
        <dbReference type="ChEBI" id="CHEBI:78442"/>
        <dbReference type="ChEBI" id="CHEBI:78520"/>
        <dbReference type="EC" id="1.2.1.70"/>
    </reaction>
</comment>
<dbReference type="GO" id="GO:0008883">
    <property type="term" value="F:glutamyl-tRNA reductase activity"/>
    <property type="evidence" value="ECO:0007669"/>
    <property type="project" value="UniProtKB-EC"/>
</dbReference>
<keyword evidence="14" id="KW-1185">Reference proteome</keyword>
<feature type="active site" description="Nucleophile" evidence="8">
    <location>
        <position position="47"/>
    </location>
</feature>
<comment type="miscellaneous">
    <text evidence="8">During catalysis, the active site Cys acts as a nucleophile attacking the alpha-carbonyl group of tRNA-bound glutamate with the formation of a thioester intermediate between enzyme and glutamate, and the concomitant release of tRNA(Glu). The thioester intermediate is finally reduced by direct hydride transfer from NADPH, to form the product GSA.</text>
</comment>
<evidence type="ECO:0000256" key="5">
    <source>
        <dbReference type="ARBA" id="ARBA00023002"/>
    </source>
</evidence>
<dbReference type="EC" id="1.2.1.70" evidence="3 8"/>
<gene>
    <name evidence="8" type="primary">hemA</name>
    <name evidence="13" type="ORF">JOE66_003362</name>
</gene>
<evidence type="ECO:0000259" key="10">
    <source>
        <dbReference type="Pfam" id="PF00745"/>
    </source>
</evidence>
<dbReference type="InterPro" id="IPR000343">
    <property type="entry name" value="4pyrrol_synth_GluRdtase"/>
</dbReference>
<dbReference type="PANTHER" id="PTHR43013">
    <property type="entry name" value="GLUTAMYL-TRNA REDUCTASE"/>
    <property type="match status" value="1"/>
</dbReference>
<evidence type="ECO:0000256" key="4">
    <source>
        <dbReference type="ARBA" id="ARBA00022857"/>
    </source>
</evidence>
<dbReference type="EMBL" id="JAFBBU010000001">
    <property type="protein sequence ID" value="MBM7473728.1"/>
    <property type="molecule type" value="Genomic_DNA"/>
</dbReference>
<organism evidence="13 14">
    <name type="scientific">Subtercola frigoramans</name>
    <dbReference type="NCBI Taxonomy" id="120298"/>
    <lineage>
        <taxon>Bacteria</taxon>
        <taxon>Bacillati</taxon>
        <taxon>Actinomycetota</taxon>
        <taxon>Actinomycetes</taxon>
        <taxon>Micrococcales</taxon>
        <taxon>Microbacteriaceae</taxon>
        <taxon>Subtercola</taxon>
    </lineage>
</organism>
<dbReference type="PROSITE" id="PS00747">
    <property type="entry name" value="GLUTR"/>
    <property type="match status" value="1"/>
</dbReference>
<proteinExistence type="inferred from homology"/>
<evidence type="ECO:0000313" key="14">
    <source>
        <dbReference type="Proteomes" id="UP000776164"/>
    </source>
</evidence>
<dbReference type="Gene3D" id="3.40.50.720">
    <property type="entry name" value="NAD(P)-binding Rossmann-like Domain"/>
    <property type="match status" value="1"/>
</dbReference>
<evidence type="ECO:0000259" key="11">
    <source>
        <dbReference type="Pfam" id="PF01488"/>
    </source>
</evidence>
<comment type="pathway">
    <text evidence="1 8 9">Porphyrin-containing compound metabolism; protoporphyrin-IX biosynthesis; 5-aminolevulinate from L-glutamyl-tRNA(Glu): step 1/2.</text>
</comment>